<protein>
    <submittedName>
        <fullName evidence="1">Uncharacterized protein</fullName>
    </submittedName>
</protein>
<proteinExistence type="predicted"/>
<dbReference type="AlphaFoldDB" id="A0A839A9E4"/>
<sequence>IAQATGALTLTGVTLANPAVTGAALFAAGSAGAPAISRAGDTNTGLFFPVADTLAVALGGSERGRWTSAGLGIGTSSPLELLHVNGTARMAELWTEQGVSIGGDHVAANFWGTGGNAALFFDKGFLGTNGAFATSLFSNGYRNNAGSFTFMGVNGNTDRASGIDLYPDGSIWLRGGPATGTTIMPRVMIDVNGNVGIGTTAPSALLDINADTTRLRNKRTIASANAAGNQGDSCWDDNYEYRCTATNTWRRVPISAW</sequence>
<name>A0A839A9E4_9HYPH</name>
<dbReference type="EMBL" id="JACFXV010000026">
    <property type="protein sequence ID" value="MBA5775664.1"/>
    <property type="molecule type" value="Genomic_DNA"/>
</dbReference>
<dbReference type="Proteomes" id="UP000541109">
    <property type="component" value="Unassembled WGS sequence"/>
</dbReference>
<organism evidence="1 2">
    <name type="scientific">Stappia albiluteola</name>
    <dbReference type="NCBI Taxonomy" id="2758565"/>
    <lineage>
        <taxon>Bacteria</taxon>
        <taxon>Pseudomonadati</taxon>
        <taxon>Pseudomonadota</taxon>
        <taxon>Alphaproteobacteria</taxon>
        <taxon>Hyphomicrobiales</taxon>
        <taxon>Stappiaceae</taxon>
        <taxon>Stappia</taxon>
    </lineage>
</organism>
<gene>
    <name evidence="1" type="ORF">H2509_00835</name>
</gene>
<reference evidence="1 2" key="1">
    <citation type="submission" date="2020-07" db="EMBL/GenBank/DDBJ databases">
        <title>Stappia sp., F7233, whole genome shotgun sequencing project.</title>
        <authorList>
            <person name="Jiang S."/>
            <person name="Liu Z.W."/>
            <person name="Du Z.J."/>
        </authorList>
    </citation>
    <scope>NUCLEOTIDE SEQUENCE [LARGE SCALE GENOMIC DNA]</scope>
    <source>
        <strain evidence="1 2">F7233</strain>
    </source>
</reference>
<evidence type="ECO:0000313" key="2">
    <source>
        <dbReference type="Proteomes" id="UP000541109"/>
    </source>
</evidence>
<comment type="caution">
    <text evidence="1">The sequence shown here is derived from an EMBL/GenBank/DDBJ whole genome shotgun (WGS) entry which is preliminary data.</text>
</comment>
<feature type="non-terminal residue" evidence="1">
    <location>
        <position position="1"/>
    </location>
</feature>
<keyword evidence="2" id="KW-1185">Reference proteome</keyword>
<accession>A0A839A9E4</accession>
<evidence type="ECO:0000313" key="1">
    <source>
        <dbReference type="EMBL" id="MBA5775664.1"/>
    </source>
</evidence>